<dbReference type="Proteomes" id="UP000094598">
    <property type="component" value="Chromosome"/>
</dbReference>
<feature type="domain" description="Fe/B12 periplasmic-binding" evidence="3">
    <location>
        <begin position="61"/>
        <end position="321"/>
    </location>
</feature>
<sequence length="358" mass="40072">MYRAINKKLVTFSLISMLLLMTSFILAGCGNQQNKPPAATEKTVMDMAGKNVKLPVAINRVIVTCYGGASHELVVLGAGDKIVAQPSMKRFPQLVKMMPHFKDLPDPGTFDNVNIEAILKLKPDLVVASVTSTKGNQKIEEAGIPVINVSTGVADIEALKKEFRMMGEVLNKSNEANALVSYWDNWLKTIKERVSKIPEAKRKRVYYMLGAPLHTNGSAWWGQTLITAAGGLNVASEIGKGRDINIEQLLTWNPDVIIISSNEGRFIPISEVKNNPQFKDLQAVKEGQLYQCPIGTFWWDRPSPEGILGILWLAQILYPENFRDVDLTQETIKFYQTFYHYNLTEQDVKEFFNPGPLQ</sequence>
<dbReference type="PANTHER" id="PTHR30535">
    <property type="entry name" value="VITAMIN B12-BINDING PROTEIN"/>
    <property type="match status" value="1"/>
</dbReference>
<name>A0A5D3I9F8_NEOTH</name>
<feature type="signal peptide" evidence="2">
    <location>
        <begin position="1"/>
        <end position="27"/>
    </location>
</feature>
<dbReference type="Pfam" id="PF01497">
    <property type="entry name" value="Peripla_BP_2"/>
    <property type="match status" value="1"/>
</dbReference>
<dbReference type="EMBL" id="CP017019">
    <property type="protein sequence ID" value="AOQ24155.1"/>
    <property type="molecule type" value="Genomic_DNA"/>
</dbReference>
<evidence type="ECO:0000256" key="2">
    <source>
        <dbReference type="SAM" id="SignalP"/>
    </source>
</evidence>
<dbReference type="Gene3D" id="3.40.50.1980">
    <property type="entry name" value="Nitrogenase molybdenum iron protein domain"/>
    <property type="match status" value="2"/>
</dbReference>
<gene>
    <name evidence="4" type="primary">yfmC_1</name>
    <name evidence="4" type="ORF">Maut_01718</name>
    <name evidence="5" type="ORF">MTAT_07960</name>
</gene>
<dbReference type="InterPro" id="IPR050902">
    <property type="entry name" value="ABC_Transporter_SBP"/>
</dbReference>
<dbReference type="RefSeq" id="WP_081328552.1">
    <property type="nucleotide sequence ID" value="NZ_CP017019.1"/>
</dbReference>
<dbReference type="Proteomes" id="UP000322283">
    <property type="component" value="Unassembled WGS sequence"/>
</dbReference>
<dbReference type="PANTHER" id="PTHR30535:SF34">
    <property type="entry name" value="MOLYBDATE-BINDING PROTEIN MOLA"/>
    <property type="match status" value="1"/>
</dbReference>
<dbReference type="AlphaFoldDB" id="A0A5D3I9F8"/>
<evidence type="ECO:0000313" key="6">
    <source>
        <dbReference type="Proteomes" id="UP000094598"/>
    </source>
</evidence>
<dbReference type="InterPro" id="IPR002491">
    <property type="entry name" value="ABC_transptr_periplasmic_BD"/>
</dbReference>
<keyword evidence="2" id="KW-0732">Signal</keyword>
<dbReference type="PROSITE" id="PS50983">
    <property type="entry name" value="FE_B12_PBP"/>
    <property type="match status" value="1"/>
</dbReference>
<dbReference type="Gene3D" id="1.20.58.2180">
    <property type="match status" value="1"/>
</dbReference>
<evidence type="ECO:0000259" key="3">
    <source>
        <dbReference type="PROSITE" id="PS50983"/>
    </source>
</evidence>
<evidence type="ECO:0000313" key="7">
    <source>
        <dbReference type="Proteomes" id="UP000322283"/>
    </source>
</evidence>
<reference evidence="5 7" key="2">
    <citation type="submission" date="2019-05" db="EMBL/GenBank/DDBJ databases">
        <title>Genome sequence of Moorella thermoacetica ATCC 33924.</title>
        <authorList>
            <person name="Poehlein A."/>
            <person name="Bengelsdorf F.R."/>
            <person name="Duerre P."/>
            <person name="Daniel R."/>
        </authorList>
    </citation>
    <scope>NUCLEOTIDE SEQUENCE [LARGE SCALE GENOMIC DNA]</scope>
    <source>
        <strain evidence="5 7">ATCC 33924</strain>
    </source>
</reference>
<comment type="similarity">
    <text evidence="1">Belongs to the bacterial solute-binding protein 8 family.</text>
</comment>
<evidence type="ECO:0000256" key="1">
    <source>
        <dbReference type="ARBA" id="ARBA00008814"/>
    </source>
</evidence>
<keyword evidence="7" id="KW-1185">Reference proteome</keyword>
<accession>A0A5D3I9F8</accession>
<proteinExistence type="inferred from homology"/>
<protein>
    <submittedName>
        <fullName evidence="4">Fe(3+)-citrate-binding protein YfmC</fullName>
    </submittedName>
</protein>
<evidence type="ECO:0000313" key="5">
    <source>
        <dbReference type="EMBL" id="TYL14561.1"/>
    </source>
</evidence>
<evidence type="ECO:0000313" key="4">
    <source>
        <dbReference type="EMBL" id="AOQ24155.1"/>
    </source>
</evidence>
<dbReference type="SUPFAM" id="SSF53807">
    <property type="entry name" value="Helical backbone' metal receptor"/>
    <property type="match status" value="1"/>
</dbReference>
<dbReference type="CDD" id="cd01142">
    <property type="entry name" value="TroA_e"/>
    <property type="match status" value="1"/>
</dbReference>
<organism evidence="4 6">
    <name type="scientific">Neomoorella thermoacetica</name>
    <name type="common">Clostridium thermoaceticum</name>
    <dbReference type="NCBI Taxonomy" id="1525"/>
    <lineage>
        <taxon>Bacteria</taxon>
        <taxon>Bacillati</taxon>
        <taxon>Bacillota</taxon>
        <taxon>Clostridia</taxon>
        <taxon>Neomoorellales</taxon>
        <taxon>Neomoorellaceae</taxon>
        <taxon>Neomoorella</taxon>
    </lineage>
</organism>
<reference evidence="4 6" key="1">
    <citation type="submission" date="2016-08" db="EMBL/GenBank/DDBJ databases">
        <title>Moorella thermoacetica DSM 103132.</title>
        <authorList>
            <person name="Jendresen C.B."/>
            <person name="Redl S.M."/>
            <person name="Jensen T.O."/>
            <person name="Nielsen A.T."/>
        </authorList>
    </citation>
    <scope>NUCLEOTIDE SEQUENCE [LARGE SCALE GENOMIC DNA]</scope>
    <source>
        <strain evidence="4 6">DSM 103132</strain>
    </source>
</reference>
<dbReference type="EMBL" id="VCDX01000002">
    <property type="protein sequence ID" value="TYL14561.1"/>
    <property type="molecule type" value="Genomic_DNA"/>
</dbReference>
<feature type="chain" id="PRO_5043206576" evidence="2">
    <location>
        <begin position="28"/>
        <end position="358"/>
    </location>
</feature>
<dbReference type="PROSITE" id="PS51257">
    <property type="entry name" value="PROKAR_LIPOPROTEIN"/>
    <property type="match status" value="1"/>
</dbReference>